<dbReference type="AlphaFoldDB" id="A0A0B0N6W3"/>
<organism evidence="1 2">
    <name type="scientific">Gossypium arboreum</name>
    <name type="common">Tree cotton</name>
    <name type="synonym">Gossypium nanking</name>
    <dbReference type="NCBI Taxonomy" id="29729"/>
    <lineage>
        <taxon>Eukaryota</taxon>
        <taxon>Viridiplantae</taxon>
        <taxon>Streptophyta</taxon>
        <taxon>Embryophyta</taxon>
        <taxon>Tracheophyta</taxon>
        <taxon>Spermatophyta</taxon>
        <taxon>Magnoliopsida</taxon>
        <taxon>eudicotyledons</taxon>
        <taxon>Gunneridae</taxon>
        <taxon>Pentapetalae</taxon>
        <taxon>rosids</taxon>
        <taxon>malvids</taxon>
        <taxon>Malvales</taxon>
        <taxon>Malvaceae</taxon>
        <taxon>Malvoideae</taxon>
        <taxon>Gossypium</taxon>
    </lineage>
</organism>
<keyword evidence="2" id="KW-1185">Reference proteome</keyword>
<evidence type="ECO:0000313" key="1">
    <source>
        <dbReference type="EMBL" id="KHG08422.1"/>
    </source>
</evidence>
<name>A0A0B0N6W3_GOSAR</name>
<comment type="caution">
    <text evidence="1">The sequence shown here is derived from an EMBL/GenBank/DDBJ whole genome shotgun (WGS) entry which is preliminary data.</text>
</comment>
<reference evidence="2" key="1">
    <citation type="submission" date="2014-09" db="EMBL/GenBank/DDBJ databases">
        <authorList>
            <person name="Mudge J."/>
            <person name="Ramaraj T."/>
            <person name="Lindquist I.E."/>
            <person name="Bharti A.K."/>
            <person name="Sundararajan A."/>
            <person name="Cameron C.T."/>
            <person name="Woodward J.E."/>
            <person name="May G.D."/>
            <person name="Brubaker C."/>
            <person name="Broadhvest J."/>
            <person name="Wilkins T.A."/>
        </authorList>
    </citation>
    <scope>NUCLEOTIDE SEQUENCE</scope>
    <source>
        <strain evidence="2">cv. AKA8401</strain>
    </source>
</reference>
<protein>
    <submittedName>
        <fullName evidence="1">Uncharacterized protein</fullName>
    </submittedName>
</protein>
<evidence type="ECO:0000313" key="2">
    <source>
        <dbReference type="Proteomes" id="UP000032142"/>
    </source>
</evidence>
<accession>A0A0B0N6W3</accession>
<dbReference type="Proteomes" id="UP000032142">
    <property type="component" value="Unassembled WGS sequence"/>
</dbReference>
<gene>
    <name evidence="1" type="ORF">F383_35705</name>
</gene>
<sequence length="65" mass="7332">MGSMRSRATVNAVTYGGRKPENLIVYPASKGEREDLGGETRLRCGVLMMATISALFARRWWRDIQ</sequence>
<dbReference type="EMBL" id="JRRC01497560">
    <property type="protein sequence ID" value="KHG08422.1"/>
    <property type="molecule type" value="Genomic_DNA"/>
</dbReference>
<proteinExistence type="predicted"/>